<evidence type="ECO:0000256" key="1">
    <source>
        <dbReference type="SAM" id="SignalP"/>
    </source>
</evidence>
<dbReference type="PANTHER" id="PTHR30373:SF2">
    <property type="entry name" value="UPF0603 PROTEIN YGCG"/>
    <property type="match status" value="1"/>
</dbReference>
<keyword evidence="1" id="KW-0732">Signal</keyword>
<evidence type="ECO:0000313" key="4">
    <source>
        <dbReference type="Proteomes" id="UP000218323"/>
    </source>
</evidence>
<sequence length="161" mass="17316">MFRVAVWLAAIPALAAGTAALAGPDDIRLTGRVVDRAQVLDKATRDHVTAASRRLEQRTGHQLVVVTIPSLEGDTIEHYSLTLFNRWRVGRACCNDGVGLLFAMRERRVRVEVGKGLERQLTDPEAAAIIQRSILPAIARGGIAAGVRAGTDAIAGELERS</sequence>
<comment type="caution">
    <text evidence="3">The sequence shown here is derived from an EMBL/GenBank/DDBJ whole genome shotgun (WGS) entry which is preliminary data.</text>
</comment>
<reference evidence="3 4" key="1">
    <citation type="submission" date="2017-09" db="EMBL/GenBank/DDBJ databases">
        <title>Sphingomonas adhaesiva DSM 7418, whole genome shotgun sequence.</title>
        <authorList>
            <person name="Feng G."/>
            <person name="Zhu H."/>
        </authorList>
    </citation>
    <scope>NUCLEOTIDE SEQUENCE [LARGE SCALE GENOMIC DNA]</scope>
    <source>
        <strain evidence="3 4">DSM 7418</strain>
    </source>
</reference>
<protein>
    <recommendedName>
        <fullName evidence="2">TPM domain-containing protein</fullName>
    </recommendedName>
</protein>
<dbReference type="AlphaFoldDB" id="A0A2A4I8R3"/>
<dbReference type="RefSeq" id="WP_066711358.1">
    <property type="nucleotide sequence ID" value="NZ_JBHIWA010000059.1"/>
</dbReference>
<feature type="signal peptide" evidence="1">
    <location>
        <begin position="1"/>
        <end position="22"/>
    </location>
</feature>
<keyword evidence="4" id="KW-1185">Reference proteome</keyword>
<evidence type="ECO:0000313" key="3">
    <source>
        <dbReference type="EMBL" id="PCG14875.1"/>
    </source>
</evidence>
<name>A0A2A4I8R3_9SPHN</name>
<gene>
    <name evidence="3" type="ORF">COA07_04650</name>
</gene>
<feature type="domain" description="TPM" evidence="2">
    <location>
        <begin position="33"/>
        <end position="155"/>
    </location>
</feature>
<proteinExistence type="predicted"/>
<dbReference type="InterPro" id="IPR007621">
    <property type="entry name" value="TPM_dom"/>
</dbReference>
<dbReference type="Gene3D" id="3.10.310.50">
    <property type="match status" value="1"/>
</dbReference>
<dbReference type="Proteomes" id="UP000218323">
    <property type="component" value="Unassembled WGS sequence"/>
</dbReference>
<dbReference type="EMBL" id="NWVC01000002">
    <property type="protein sequence ID" value="PCG14875.1"/>
    <property type="molecule type" value="Genomic_DNA"/>
</dbReference>
<dbReference type="PANTHER" id="PTHR30373">
    <property type="entry name" value="UPF0603 PROTEIN YGCG"/>
    <property type="match status" value="1"/>
</dbReference>
<evidence type="ECO:0000259" key="2">
    <source>
        <dbReference type="Pfam" id="PF04536"/>
    </source>
</evidence>
<accession>A0A2A4I8R3</accession>
<feature type="chain" id="PRO_5013105166" description="TPM domain-containing protein" evidence="1">
    <location>
        <begin position="23"/>
        <end position="161"/>
    </location>
</feature>
<dbReference type="Pfam" id="PF04536">
    <property type="entry name" value="TPM_phosphatase"/>
    <property type="match status" value="1"/>
</dbReference>
<organism evidence="3 4">
    <name type="scientific">Sphingomonas adhaesiva</name>
    <dbReference type="NCBI Taxonomy" id="28212"/>
    <lineage>
        <taxon>Bacteria</taxon>
        <taxon>Pseudomonadati</taxon>
        <taxon>Pseudomonadota</taxon>
        <taxon>Alphaproteobacteria</taxon>
        <taxon>Sphingomonadales</taxon>
        <taxon>Sphingomonadaceae</taxon>
        <taxon>Sphingomonas</taxon>
    </lineage>
</organism>